<evidence type="ECO:0000313" key="1">
    <source>
        <dbReference type="EMBL" id="GAA1994471.1"/>
    </source>
</evidence>
<proteinExistence type="predicted"/>
<reference evidence="2" key="1">
    <citation type="journal article" date="2019" name="Int. J. Syst. Evol. Microbiol.">
        <title>The Global Catalogue of Microorganisms (GCM) 10K type strain sequencing project: providing services to taxonomists for standard genome sequencing and annotation.</title>
        <authorList>
            <consortium name="The Broad Institute Genomics Platform"/>
            <consortium name="The Broad Institute Genome Sequencing Center for Infectious Disease"/>
            <person name="Wu L."/>
            <person name="Ma J."/>
        </authorList>
    </citation>
    <scope>NUCLEOTIDE SEQUENCE [LARGE SCALE GENOMIC DNA]</scope>
    <source>
        <strain evidence="2">JCM 16013</strain>
    </source>
</reference>
<organism evidence="1 2">
    <name type="scientific">Catenulispora subtropica</name>
    <dbReference type="NCBI Taxonomy" id="450798"/>
    <lineage>
        <taxon>Bacteria</taxon>
        <taxon>Bacillati</taxon>
        <taxon>Actinomycetota</taxon>
        <taxon>Actinomycetes</taxon>
        <taxon>Catenulisporales</taxon>
        <taxon>Catenulisporaceae</taxon>
        <taxon>Catenulispora</taxon>
    </lineage>
</organism>
<sequence>MTADQISVNFGALQTSAGTLSTKAAALTAHLEELLRSLQPLKQTWVESGSSAGVAADTAETKLRAATADIVATINQFSAKVSEAHDLQYALEQQNTSYFA</sequence>
<evidence type="ECO:0008006" key="3">
    <source>
        <dbReference type="Google" id="ProtNLM"/>
    </source>
</evidence>
<dbReference type="SUPFAM" id="SSF140453">
    <property type="entry name" value="EsxAB dimer-like"/>
    <property type="match status" value="1"/>
</dbReference>
<gene>
    <name evidence="1" type="ORF">GCM10009838_68440</name>
</gene>
<evidence type="ECO:0000313" key="2">
    <source>
        <dbReference type="Proteomes" id="UP001499854"/>
    </source>
</evidence>
<name>A0ABP5EET4_9ACTN</name>
<dbReference type="EMBL" id="BAAAQM010000052">
    <property type="protein sequence ID" value="GAA1994471.1"/>
    <property type="molecule type" value="Genomic_DNA"/>
</dbReference>
<dbReference type="RefSeq" id="WP_344661314.1">
    <property type="nucleotide sequence ID" value="NZ_BAAAQM010000052.1"/>
</dbReference>
<dbReference type="InterPro" id="IPR036689">
    <property type="entry name" value="ESAT-6-like_sf"/>
</dbReference>
<accession>A0ABP5EET4</accession>
<dbReference type="Proteomes" id="UP001499854">
    <property type="component" value="Unassembled WGS sequence"/>
</dbReference>
<dbReference type="Gene3D" id="1.10.287.1060">
    <property type="entry name" value="ESAT-6-like"/>
    <property type="match status" value="1"/>
</dbReference>
<comment type="caution">
    <text evidence="1">The sequence shown here is derived from an EMBL/GenBank/DDBJ whole genome shotgun (WGS) entry which is preliminary data.</text>
</comment>
<protein>
    <recommendedName>
        <fullName evidence="3">WXG100 family type VII secretion target</fullName>
    </recommendedName>
</protein>
<keyword evidence="2" id="KW-1185">Reference proteome</keyword>